<evidence type="ECO:0000256" key="2">
    <source>
        <dbReference type="ARBA" id="ARBA00022475"/>
    </source>
</evidence>
<accession>A0ABW0TWX1</accession>
<sequence length="314" mass="35397">MMRTYRGVVCEKKSKYMVFLTEKGEFLRGVPVGNPPEIGEEAEFTLVAPSLITGRKAKPRFVAAVLVAAALLFFFVSSLGPLNEKVMAYVQLDAGTAMEFGVNRKGNVISMRYLNEPPNEPDVLNGWEGHRLQDVLDKAVLGLSDPDKEVMITTIYPTRESEKDTRHMIGDAVQEVRVKHEELNLDMVESTPAERKLANKKKMSIHQFKSTRNEKKPVSEENPSEEKPEQKQKEALPKPKKEIVPPGQMKKQDPPAEKKDKKQNEKRSEKVPPHADKKGPPPHSSSNNKHNQGPPGKQKEHPSKEKKHNPHNNK</sequence>
<dbReference type="InterPro" id="IPR055431">
    <property type="entry name" value="RsgI_M"/>
</dbReference>
<organism evidence="9 10">
    <name type="scientific">Sporosarcina koreensis</name>
    <dbReference type="NCBI Taxonomy" id="334735"/>
    <lineage>
        <taxon>Bacteria</taxon>
        <taxon>Bacillati</taxon>
        <taxon>Bacillota</taxon>
        <taxon>Bacilli</taxon>
        <taxon>Bacillales</taxon>
        <taxon>Caryophanaceae</taxon>
        <taxon>Sporosarcina</taxon>
    </lineage>
</organism>
<dbReference type="RefSeq" id="WP_381443088.1">
    <property type="nucleotide sequence ID" value="NZ_JBHSNP010000010.1"/>
</dbReference>
<evidence type="ECO:0000256" key="3">
    <source>
        <dbReference type="ARBA" id="ARBA00022692"/>
    </source>
</evidence>
<feature type="compositionally biased region" description="Basic and acidic residues" evidence="6">
    <location>
        <begin position="250"/>
        <end position="279"/>
    </location>
</feature>
<keyword evidence="10" id="KW-1185">Reference proteome</keyword>
<feature type="transmembrane region" description="Helical" evidence="7">
    <location>
        <begin position="61"/>
        <end position="82"/>
    </location>
</feature>
<feature type="compositionally biased region" description="Basic residues" evidence="6">
    <location>
        <begin position="304"/>
        <end position="314"/>
    </location>
</feature>
<feature type="compositionally biased region" description="Basic and acidic residues" evidence="6">
    <location>
        <begin position="211"/>
        <end position="243"/>
    </location>
</feature>
<evidence type="ECO:0000256" key="6">
    <source>
        <dbReference type="SAM" id="MobiDB-lite"/>
    </source>
</evidence>
<feature type="region of interest" description="Disordered" evidence="6">
    <location>
        <begin position="190"/>
        <end position="314"/>
    </location>
</feature>
<comment type="subcellular location">
    <subcellularLocation>
        <location evidence="1">Cell membrane</location>
        <topology evidence="1">Single-pass membrane protein</topology>
    </subcellularLocation>
</comment>
<evidence type="ECO:0000259" key="8">
    <source>
        <dbReference type="PROSITE" id="PS51849"/>
    </source>
</evidence>
<proteinExistence type="predicted"/>
<keyword evidence="2" id="KW-1003">Cell membrane</keyword>
<dbReference type="Pfam" id="PF23750">
    <property type="entry name" value="RsgI_M"/>
    <property type="match status" value="1"/>
</dbReference>
<keyword evidence="3 7" id="KW-0812">Transmembrane</keyword>
<name>A0ABW0TWX1_9BACL</name>
<evidence type="ECO:0000256" key="5">
    <source>
        <dbReference type="ARBA" id="ARBA00023136"/>
    </source>
</evidence>
<keyword evidence="4 7" id="KW-1133">Transmembrane helix</keyword>
<comment type="caution">
    <text evidence="9">The sequence shown here is derived from an EMBL/GenBank/DDBJ whole genome shotgun (WGS) entry which is preliminary data.</text>
</comment>
<keyword evidence="5 7" id="KW-0472">Membrane</keyword>
<dbReference type="Proteomes" id="UP001596071">
    <property type="component" value="Unassembled WGS sequence"/>
</dbReference>
<evidence type="ECO:0000313" key="10">
    <source>
        <dbReference type="Proteomes" id="UP001596071"/>
    </source>
</evidence>
<evidence type="ECO:0000256" key="4">
    <source>
        <dbReference type="ARBA" id="ARBA00022989"/>
    </source>
</evidence>
<dbReference type="InterPro" id="IPR024449">
    <property type="entry name" value="Anti-sigma_RsgI_N"/>
</dbReference>
<dbReference type="PROSITE" id="PS51849">
    <property type="entry name" value="RSGI_N"/>
    <property type="match status" value="1"/>
</dbReference>
<reference evidence="10" key="1">
    <citation type="journal article" date="2019" name="Int. J. Syst. Evol. Microbiol.">
        <title>The Global Catalogue of Microorganisms (GCM) 10K type strain sequencing project: providing services to taxonomists for standard genome sequencing and annotation.</title>
        <authorList>
            <consortium name="The Broad Institute Genomics Platform"/>
            <consortium name="The Broad Institute Genome Sequencing Center for Infectious Disease"/>
            <person name="Wu L."/>
            <person name="Ma J."/>
        </authorList>
    </citation>
    <scope>NUCLEOTIDE SEQUENCE [LARGE SCALE GENOMIC DNA]</scope>
    <source>
        <strain evidence="10">KACC 11299</strain>
    </source>
</reference>
<dbReference type="Pfam" id="PF12791">
    <property type="entry name" value="RsgI_N"/>
    <property type="match status" value="1"/>
</dbReference>
<evidence type="ECO:0000256" key="1">
    <source>
        <dbReference type="ARBA" id="ARBA00004162"/>
    </source>
</evidence>
<gene>
    <name evidence="9" type="ORF">ACFPTP_06500</name>
</gene>
<evidence type="ECO:0000256" key="7">
    <source>
        <dbReference type="SAM" id="Phobius"/>
    </source>
</evidence>
<dbReference type="EMBL" id="JBHSNP010000010">
    <property type="protein sequence ID" value="MFC5602866.1"/>
    <property type="molecule type" value="Genomic_DNA"/>
</dbReference>
<evidence type="ECO:0000313" key="9">
    <source>
        <dbReference type="EMBL" id="MFC5602866.1"/>
    </source>
</evidence>
<protein>
    <recommendedName>
        <fullName evidence="8">RsgI N-terminal anti-sigma domain-containing protein</fullName>
    </recommendedName>
</protein>
<feature type="domain" description="RsgI N-terminal anti-sigma" evidence="8">
    <location>
        <begin position="5"/>
        <end position="53"/>
    </location>
</feature>